<dbReference type="RefSeq" id="WP_109685433.1">
    <property type="nucleotide sequence ID" value="NZ_QGGL01000001.1"/>
</dbReference>
<dbReference type="AlphaFoldDB" id="A0A316DFQ7"/>
<evidence type="ECO:0000313" key="2">
    <source>
        <dbReference type="EMBL" id="PWK16382.1"/>
    </source>
</evidence>
<dbReference type="OrthoDB" id="2375480at2"/>
<accession>A0A316DFQ7</accession>
<feature type="compositionally biased region" description="Polar residues" evidence="1">
    <location>
        <begin position="15"/>
        <end position="26"/>
    </location>
</feature>
<reference evidence="2 3" key="1">
    <citation type="submission" date="2018-05" db="EMBL/GenBank/DDBJ databases">
        <title>Genomic Encyclopedia of Type Strains, Phase IV (KMG-IV): sequencing the most valuable type-strain genomes for metagenomic binning, comparative biology and taxonomic classification.</title>
        <authorList>
            <person name="Goeker M."/>
        </authorList>
    </citation>
    <scope>NUCLEOTIDE SEQUENCE [LARGE SCALE GENOMIC DNA]</scope>
    <source>
        <strain evidence="2 3">DSM 18773</strain>
    </source>
</reference>
<comment type="caution">
    <text evidence="2">The sequence shown here is derived from an EMBL/GenBank/DDBJ whole genome shotgun (WGS) entry which is preliminary data.</text>
</comment>
<sequence>MAKKGKKTTKETPKQQSAPNVQQTPPNLGDQLKDRLKTVNKGGLLGMLGEVHKTTPDQWKDPEAVKNMAKKFAEQLKIPVDENRLNQFMKAYKDATKGGNPNANVEDLVKKYGNGKIDDKTLKEMQKFIKPKD</sequence>
<name>A0A316DFQ7_9BACL</name>
<dbReference type="EMBL" id="QGGL01000001">
    <property type="protein sequence ID" value="PWK16382.1"/>
    <property type="molecule type" value="Genomic_DNA"/>
</dbReference>
<proteinExistence type="predicted"/>
<evidence type="ECO:0000256" key="1">
    <source>
        <dbReference type="SAM" id="MobiDB-lite"/>
    </source>
</evidence>
<organism evidence="2 3">
    <name type="scientific">Tumebacillus permanentifrigoris</name>
    <dbReference type="NCBI Taxonomy" id="378543"/>
    <lineage>
        <taxon>Bacteria</taxon>
        <taxon>Bacillati</taxon>
        <taxon>Bacillota</taxon>
        <taxon>Bacilli</taxon>
        <taxon>Bacillales</taxon>
        <taxon>Alicyclobacillaceae</taxon>
        <taxon>Tumebacillus</taxon>
    </lineage>
</organism>
<gene>
    <name evidence="2" type="ORF">C7459_101246</name>
</gene>
<feature type="region of interest" description="Disordered" evidence="1">
    <location>
        <begin position="1"/>
        <end position="33"/>
    </location>
</feature>
<evidence type="ECO:0000313" key="3">
    <source>
        <dbReference type="Proteomes" id="UP000245634"/>
    </source>
</evidence>
<keyword evidence="3" id="KW-1185">Reference proteome</keyword>
<dbReference type="Proteomes" id="UP000245634">
    <property type="component" value="Unassembled WGS sequence"/>
</dbReference>
<protein>
    <submittedName>
        <fullName evidence="2">Uncharacterized protein</fullName>
    </submittedName>
</protein>